<organism evidence="1 2">
    <name type="scientific">Stephania japonica</name>
    <dbReference type="NCBI Taxonomy" id="461633"/>
    <lineage>
        <taxon>Eukaryota</taxon>
        <taxon>Viridiplantae</taxon>
        <taxon>Streptophyta</taxon>
        <taxon>Embryophyta</taxon>
        <taxon>Tracheophyta</taxon>
        <taxon>Spermatophyta</taxon>
        <taxon>Magnoliopsida</taxon>
        <taxon>Ranunculales</taxon>
        <taxon>Menispermaceae</taxon>
        <taxon>Menispermoideae</taxon>
        <taxon>Cissampelideae</taxon>
        <taxon>Stephania</taxon>
    </lineage>
</organism>
<name>A0AAP0P5E9_9MAGN</name>
<evidence type="ECO:0000313" key="2">
    <source>
        <dbReference type="Proteomes" id="UP001417504"/>
    </source>
</evidence>
<comment type="caution">
    <text evidence="1">The sequence shown here is derived from an EMBL/GenBank/DDBJ whole genome shotgun (WGS) entry which is preliminary data.</text>
</comment>
<gene>
    <name evidence="1" type="ORF">Sjap_011296</name>
</gene>
<dbReference type="EMBL" id="JBBNAE010000004">
    <property type="protein sequence ID" value="KAK9130809.1"/>
    <property type="molecule type" value="Genomic_DNA"/>
</dbReference>
<reference evidence="1 2" key="1">
    <citation type="submission" date="2024-01" db="EMBL/GenBank/DDBJ databases">
        <title>Genome assemblies of Stephania.</title>
        <authorList>
            <person name="Yang L."/>
        </authorList>
    </citation>
    <scope>NUCLEOTIDE SEQUENCE [LARGE SCALE GENOMIC DNA]</scope>
    <source>
        <strain evidence="1">QJT</strain>
        <tissue evidence="1">Leaf</tissue>
    </source>
</reference>
<accession>A0AAP0P5E9</accession>
<protein>
    <submittedName>
        <fullName evidence="1">Uncharacterized protein</fullName>
    </submittedName>
</protein>
<sequence length="153" mass="16905">MTVRETLAFSARVQGVGTGHGPYTSEADGSNKYESFDTISCTDSDFTYDTSSQTDEYFNSRMSIVVKGITQGGCITNSVLSNKVNAKVSRNASEELFQGFYPFKPVDKTRHETGHGEPVDGEIRIEKCKINVRVGLLSDIRVTKRSTHRGLLK</sequence>
<dbReference type="Proteomes" id="UP001417504">
    <property type="component" value="Unassembled WGS sequence"/>
</dbReference>
<keyword evidence="2" id="KW-1185">Reference proteome</keyword>
<evidence type="ECO:0000313" key="1">
    <source>
        <dbReference type="EMBL" id="KAK9130809.1"/>
    </source>
</evidence>
<proteinExistence type="predicted"/>
<dbReference type="AlphaFoldDB" id="A0AAP0P5E9"/>